<comment type="caution">
    <text evidence="1">The sequence shown here is derived from an EMBL/GenBank/DDBJ whole genome shotgun (WGS) entry which is preliminary data.</text>
</comment>
<keyword evidence="2" id="KW-1185">Reference proteome</keyword>
<name>A0ABU8XJX3_9BURK</name>
<gene>
    <name evidence="1" type="ORF">WKW79_36770</name>
</gene>
<protein>
    <submittedName>
        <fullName evidence="1">Transposase</fullName>
    </submittedName>
</protein>
<evidence type="ECO:0000313" key="1">
    <source>
        <dbReference type="EMBL" id="MEJ8860128.1"/>
    </source>
</evidence>
<dbReference type="NCBIfam" id="NF047595">
    <property type="entry name" value="IS66_ISRel24_TnpA"/>
    <property type="match status" value="1"/>
</dbReference>
<dbReference type="RefSeq" id="WP_340340155.1">
    <property type="nucleotide sequence ID" value="NZ_JBBKZS010000070.1"/>
</dbReference>
<dbReference type="Pfam" id="PF01527">
    <property type="entry name" value="HTH_Tnp_1"/>
    <property type="match status" value="1"/>
</dbReference>
<dbReference type="InterPro" id="IPR002514">
    <property type="entry name" value="Transposase_8"/>
</dbReference>
<reference evidence="1 2" key="1">
    <citation type="submission" date="2024-03" db="EMBL/GenBank/DDBJ databases">
        <title>Novel species of the genus Variovorax.</title>
        <authorList>
            <person name="Liu Q."/>
            <person name="Xin Y.-H."/>
        </authorList>
    </citation>
    <scope>NUCLEOTIDE SEQUENCE [LARGE SCALE GENOMIC DNA]</scope>
    <source>
        <strain evidence="1 2">KACC 18901</strain>
    </source>
</reference>
<accession>A0ABU8XJX3</accession>
<sequence length="138" mass="14931">MARRLVISRKRDGRSVYDPVAKRELIEACMRPGVSVTKLARECGVNANQLSTWIRERQKDKGVASFNSGEVVEVRAAAFVPVEVPGVQAIAQQPASEVDLQARLPNGVVVDLRGCGLQQASSLLEMLGRLRCSASTKG</sequence>
<proteinExistence type="predicted"/>
<dbReference type="EMBL" id="JBBKZS010000070">
    <property type="protein sequence ID" value="MEJ8860128.1"/>
    <property type="molecule type" value="Genomic_DNA"/>
</dbReference>
<dbReference type="Proteomes" id="UP001367030">
    <property type="component" value="Unassembled WGS sequence"/>
</dbReference>
<organism evidence="1 2">
    <name type="scientific">Variovorax robiniae</name>
    <dbReference type="NCBI Taxonomy" id="1836199"/>
    <lineage>
        <taxon>Bacteria</taxon>
        <taxon>Pseudomonadati</taxon>
        <taxon>Pseudomonadota</taxon>
        <taxon>Betaproteobacteria</taxon>
        <taxon>Burkholderiales</taxon>
        <taxon>Comamonadaceae</taxon>
        <taxon>Variovorax</taxon>
    </lineage>
</organism>
<evidence type="ECO:0000313" key="2">
    <source>
        <dbReference type="Proteomes" id="UP001367030"/>
    </source>
</evidence>
<dbReference type="InterPro" id="IPR009057">
    <property type="entry name" value="Homeodomain-like_sf"/>
</dbReference>
<dbReference type="SUPFAM" id="SSF46689">
    <property type="entry name" value="Homeodomain-like"/>
    <property type="match status" value="1"/>
</dbReference>